<gene>
    <name evidence="1" type="ORF">FS320_11100</name>
</gene>
<dbReference type="AlphaFoldDB" id="A0A5N7MH98"/>
<sequence length="168" mass="18102">MPHTTYVIEVGDVTAGIDVAVEGSFRFFTAGLAFGLATWRSLPQSRTPAGRHVNNSASVAEQPCEVSTSTKALPVTVVAVATALFVLAFRLQASDERSHVTTEWLEKTLDDPRPRIIEVSAEPVGHHLLQITQAQDARALLSHTQQDHQAVKTALFERHSPPGTAGGE</sequence>
<evidence type="ECO:0000313" key="2">
    <source>
        <dbReference type="Proteomes" id="UP000403266"/>
    </source>
</evidence>
<dbReference type="RefSeq" id="WP_152711522.1">
    <property type="nucleotide sequence ID" value="NZ_VOSJ01000029.1"/>
</dbReference>
<dbReference type="EMBL" id="VOSK01000031">
    <property type="protein sequence ID" value="MPR25759.1"/>
    <property type="molecule type" value="Genomic_DNA"/>
</dbReference>
<proteinExistence type="predicted"/>
<evidence type="ECO:0000313" key="1">
    <source>
        <dbReference type="EMBL" id="MPR25759.1"/>
    </source>
</evidence>
<reference evidence="1 2" key="1">
    <citation type="journal article" date="2019" name="Syst. Appl. Microbiol.">
        <title>Microvirga tunisiensis sp. nov., a root nodule symbiotic bacterium isolated from Lupinus micranthus and L. luteus grown in Northern Tunisia.</title>
        <authorList>
            <person name="Msaddak A."/>
            <person name="Rejili M."/>
            <person name="Duran D."/>
            <person name="Mars M."/>
            <person name="Palacios J.M."/>
            <person name="Ruiz-Argueso T."/>
            <person name="Rey L."/>
            <person name="Imperial J."/>
        </authorList>
    </citation>
    <scope>NUCLEOTIDE SEQUENCE [LARGE SCALE GENOMIC DNA]</scope>
    <source>
        <strain evidence="1 2">Lmie10</strain>
    </source>
</reference>
<name>A0A5N7MH98_9HYPH</name>
<dbReference type="OrthoDB" id="9781034at2"/>
<protein>
    <submittedName>
        <fullName evidence="1">Uncharacterized protein</fullName>
    </submittedName>
</protein>
<accession>A0A5N7MH98</accession>
<dbReference type="Proteomes" id="UP000403266">
    <property type="component" value="Unassembled WGS sequence"/>
</dbReference>
<keyword evidence="2" id="KW-1185">Reference proteome</keyword>
<comment type="caution">
    <text evidence="1">The sequence shown here is derived from an EMBL/GenBank/DDBJ whole genome shotgun (WGS) entry which is preliminary data.</text>
</comment>
<organism evidence="1 2">
    <name type="scientific">Microvirga tunisiensis</name>
    <dbReference type="NCBI Taxonomy" id="2108360"/>
    <lineage>
        <taxon>Bacteria</taxon>
        <taxon>Pseudomonadati</taxon>
        <taxon>Pseudomonadota</taxon>
        <taxon>Alphaproteobacteria</taxon>
        <taxon>Hyphomicrobiales</taxon>
        <taxon>Methylobacteriaceae</taxon>
        <taxon>Microvirga</taxon>
    </lineage>
</organism>